<dbReference type="InterPro" id="IPR010982">
    <property type="entry name" value="Lambda_DNA-bd_dom_sf"/>
</dbReference>
<sequence length="92" mass="10105">MEPSHPGAIIQEFYLEELGITMTDIAKAIGVSPSTIGRIVNEKAAVTPDMAIKLSQVLSGSPESWLQLQMNYDLWHAEARNENLQLKSLVPA</sequence>
<keyword evidence="4" id="KW-1185">Reference proteome</keyword>
<feature type="domain" description="HTH cro/C1-type" evidence="2">
    <location>
        <begin position="16"/>
        <end position="65"/>
    </location>
</feature>
<dbReference type="SUPFAM" id="SSF47413">
    <property type="entry name" value="lambda repressor-like DNA-binding domains"/>
    <property type="match status" value="1"/>
</dbReference>
<dbReference type="PANTHER" id="PTHR36924:SF1">
    <property type="entry name" value="ANTITOXIN HIGA-1"/>
    <property type="match status" value="1"/>
</dbReference>
<dbReference type="Proteomes" id="UP000031561">
    <property type="component" value="Unassembled WGS sequence"/>
</dbReference>
<evidence type="ECO:0000313" key="4">
    <source>
        <dbReference type="Proteomes" id="UP000031561"/>
    </source>
</evidence>
<dbReference type="RefSeq" id="WP_236096269.1">
    <property type="nucleotide sequence ID" value="NZ_JTHE03000046.1"/>
</dbReference>
<name>A0ABD4T2M6_9CYAN</name>
<reference evidence="3 4" key="1">
    <citation type="journal article" date="2015" name="Genome Announc.">
        <title>Draft Genome Sequence of Filamentous Marine Cyanobacterium Lyngbya confervoides Strain BDU141951.</title>
        <authorList>
            <person name="Chandrababunaidu M.M."/>
            <person name="Sen D."/>
            <person name="Tripathy S."/>
        </authorList>
    </citation>
    <scope>NUCLEOTIDE SEQUENCE [LARGE SCALE GENOMIC DNA]</scope>
    <source>
        <strain evidence="3 4">BDU141951</strain>
    </source>
</reference>
<dbReference type="NCBIfam" id="TIGR02607">
    <property type="entry name" value="antidote_HigA"/>
    <property type="match status" value="1"/>
</dbReference>
<keyword evidence="1" id="KW-0238">DNA-binding</keyword>
<comment type="caution">
    <text evidence="3">The sequence shown here is derived from an EMBL/GenBank/DDBJ whole genome shotgun (WGS) entry which is preliminary data.</text>
</comment>
<dbReference type="Pfam" id="PF01381">
    <property type="entry name" value="HTH_3"/>
    <property type="match status" value="1"/>
</dbReference>
<organism evidence="3 4">
    <name type="scientific">Lyngbya confervoides BDU141951</name>
    <dbReference type="NCBI Taxonomy" id="1574623"/>
    <lineage>
        <taxon>Bacteria</taxon>
        <taxon>Bacillati</taxon>
        <taxon>Cyanobacteriota</taxon>
        <taxon>Cyanophyceae</taxon>
        <taxon>Oscillatoriophycideae</taxon>
        <taxon>Oscillatoriales</taxon>
        <taxon>Microcoleaceae</taxon>
        <taxon>Lyngbya</taxon>
    </lineage>
</organism>
<dbReference type="InterPro" id="IPR001387">
    <property type="entry name" value="Cro/C1-type_HTH"/>
</dbReference>
<evidence type="ECO:0000313" key="3">
    <source>
        <dbReference type="EMBL" id="MCM1982876.1"/>
    </source>
</evidence>
<evidence type="ECO:0000256" key="1">
    <source>
        <dbReference type="ARBA" id="ARBA00023125"/>
    </source>
</evidence>
<dbReference type="CDD" id="cd00093">
    <property type="entry name" value="HTH_XRE"/>
    <property type="match status" value="1"/>
</dbReference>
<dbReference type="Gene3D" id="1.10.260.40">
    <property type="entry name" value="lambda repressor-like DNA-binding domains"/>
    <property type="match status" value="1"/>
</dbReference>
<gene>
    <name evidence="3" type="ORF">QQ91_0008580</name>
</gene>
<geneLocation type="plasmid" evidence="3">
    <name>unnamed15</name>
</geneLocation>
<dbReference type="GO" id="GO:0003677">
    <property type="term" value="F:DNA binding"/>
    <property type="evidence" value="ECO:0007669"/>
    <property type="project" value="UniProtKB-KW"/>
</dbReference>
<dbReference type="InterPro" id="IPR013430">
    <property type="entry name" value="Toxin_antidote_HigA"/>
</dbReference>
<keyword evidence="3" id="KW-0614">Plasmid</keyword>
<evidence type="ECO:0000259" key="2">
    <source>
        <dbReference type="PROSITE" id="PS50943"/>
    </source>
</evidence>
<accession>A0ABD4T2M6</accession>
<proteinExistence type="predicted"/>
<protein>
    <submittedName>
        <fullName evidence="3">HigA family addiction module antitoxin</fullName>
    </submittedName>
</protein>
<dbReference type="PANTHER" id="PTHR36924">
    <property type="entry name" value="ANTITOXIN HIGA-1"/>
    <property type="match status" value="1"/>
</dbReference>
<dbReference type="EMBL" id="JTHE03000046">
    <property type="protein sequence ID" value="MCM1982876.1"/>
    <property type="molecule type" value="Genomic_DNA"/>
</dbReference>
<dbReference type="SMART" id="SM00530">
    <property type="entry name" value="HTH_XRE"/>
    <property type="match status" value="1"/>
</dbReference>
<dbReference type="PROSITE" id="PS50943">
    <property type="entry name" value="HTH_CROC1"/>
    <property type="match status" value="1"/>
</dbReference>
<dbReference type="AlphaFoldDB" id="A0ABD4T2M6"/>